<proteinExistence type="predicted"/>
<evidence type="ECO:0000313" key="2">
    <source>
        <dbReference type="Proteomes" id="UP001500282"/>
    </source>
</evidence>
<dbReference type="EMBL" id="BAAAIH010000001">
    <property type="protein sequence ID" value="GAA1247881.1"/>
    <property type="molecule type" value="Genomic_DNA"/>
</dbReference>
<keyword evidence="2" id="KW-1185">Reference proteome</keyword>
<organism evidence="1 2">
    <name type="scientific">Streptomyces javensis</name>
    <dbReference type="NCBI Taxonomy" id="114698"/>
    <lineage>
        <taxon>Bacteria</taxon>
        <taxon>Bacillati</taxon>
        <taxon>Actinomycetota</taxon>
        <taxon>Actinomycetes</taxon>
        <taxon>Kitasatosporales</taxon>
        <taxon>Streptomycetaceae</taxon>
        <taxon>Streptomyces</taxon>
        <taxon>Streptomyces violaceusniger group</taxon>
    </lineage>
</organism>
<name>A0ABN1WEM4_9ACTN</name>
<comment type="caution">
    <text evidence="1">The sequence shown here is derived from an EMBL/GenBank/DDBJ whole genome shotgun (WGS) entry which is preliminary data.</text>
</comment>
<gene>
    <name evidence="1" type="ORF">GCM10009579_01790</name>
</gene>
<protein>
    <submittedName>
        <fullName evidence="1">Uncharacterized protein</fullName>
    </submittedName>
</protein>
<dbReference type="Proteomes" id="UP001500282">
    <property type="component" value="Unassembled WGS sequence"/>
</dbReference>
<sequence>MLPLAAYDEESQMSVSCLDLPLMPKHVEGTHAKLTRSLPVEFARWCQERRVRRPVRISLTKISGCSKAAKCPPLSASP</sequence>
<reference evidence="1 2" key="1">
    <citation type="journal article" date="2019" name="Int. J. Syst. Evol. Microbiol.">
        <title>The Global Catalogue of Microorganisms (GCM) 10K type strain sequencing project: providing services to taxonomists for standard genome sequencing and annotation.</title>
        <authorList>
            <consortium name="The Broad Institute Genomics Platform"/>
            <consortium name="The Broad Institute Genome Sequencing Center for Infectious Disease"/>
            <person name="Wu L."/>
            <person name="Ma J."/>
        </authorList>
    </citation>
    <scope>NUCLEOTIDE SEQUENCE [LARGE SCALE GENOMIC DNA]</scope>
    <source>
        <strain evidence="1 2">JCM 11448</strain>
    </source>
</reference>
<evidence type="ECO:0000313" key="1">
    <source>
        <dbReference type="EMBL" id="GAA1247881.1"/>
    </source>
</evidence>
<accession>A0ABN1WEM4</accession>